<evidence type="ECO:0000256" key="2">
    <source>
        <dbReference type="ARBA" id="ARBA00010100"/>
    </source>
</evidence>
<evidence type="ECO:0000313" key="10">
    <source>
        <dbReference type="Proteomes" id="UP001601059"/>
    </source>
</evidence>
<evidence type="ECO:0000256" key="6">
    <source>
        <dbReference type="ARBA" id="ARBA00022989"/>
    </source>
</evidence>
<feature type="transmembrane region" description="Helical" evidence="8">
    <location>
        <begin position="530"/>
        <end position="549"/>
    </location>
</feature>
<feature type="transmembrane region" description="Helical" evidence="8">
    <location>
        <begin position="255"/>
        <end position="272"/>
    </location>
</feature>
<keyword evidence="4 8" id="KW-1003">Cell membrane</keyword>
<evidence type="ECO:0000256" key="5">
    <source>
        <dbReference type="ARBA" id="ARBA00022692"/>
    </source>
</evidence>
<dbReference type="InterPro" id="IPR003804">
    <property type="entry name" value="Lactate_perm"/>
</dbReference>
<sequence>MSTGVLALLSLLPIIAVGVFLVGLRWPASKAMPISYLVAVGLALFVWKVPGANVAAASINGLVTAGTLLYIIFGAILLLNTLQESGGIKTIRQGFIDISPDRRIQVIIIAWLFGSFIEGSAGFGTPAAVAVPLLVGLGFPAMAAVIAGMVIQSTPVSFGAVGTPILVGVQSGLSADTSITNDFLTLVTAIGGKVSILHMIAGTLVPLFVVALMTRFFGKNKSFTEGIKVWKFALFAAFAMTIPYVIVANVLGPEFPSMIGGLVGLAIVVTAAKKGFLMPPKEEAWDFEEKSKWDPEWIGKLEIKDIAHKSGSMSMFKAWLPYILVGVFLVLTRLKTLPIMGWLQSWTVKFENIFGSGITSSFQPLYLPGTIFIVVSLITYFAHGMNANAYKRAWGQSAKTMIAASTALVFTVPMVQVFLNTGGGAAGYDRMPIELANGVAALAGEYWPIFATFIGGIGAFIAGSNTVSNMMFALFQYDVGAQIGVDATWIVALQAVGGAAGNMICVHNVVAASAVVGLVGKEGAVIRKTLFPFTYYALLSGAVGYSIVWYSQKGIFNIGSFIAVAIAFAAVYIIATNNKRAKLLIPTSPVNVKSAK</sequence>
<evidence type="ECO:0000256" key="7">
    <source>
        <dbReference type="ARBA" id="ARBA00023136"/>
    </source>
</evidence>
<dbReference type="PANTHER" id="PTHR30003">
    <property type="entry name" value="L-LACTATE PERMEASE"/>
    <property type="match status" value="1"/>
</dbReference>
<comment type="subcellular location">
    <subcellularLocation>
        <location evidence="1 8">Cell membrane</location>
        <topology evidence="1 8">Multi-pass membrane protein</topology>
    </subcellularLocation>
</comment>
<keyword evidence="7 8" id="KW-0472">Membrane</keyword>
<feature type="transmembrane region" description="Helical" evidence="8">
    <location>
        <begin position="446"/>
        <end position="467"/>
    </location>
</feature>
<feature type="transmembrane region" description="Helical" evidence="8">
    <location>
        <begin position="62"/>
        <end position="82"/>
    </location>
</feature>
<feature type="transmembrane region" description="Helical" evidence="8">
    <location>
        <begin position="555"/>
        <end position="575"/>
    </location>
</feature>
<feature type="transmembrane region" description="Helical" evidence="8">
    <location>
        <begin position="36"/>
        <end position="56"/>
    </location>
</feature>
<name>A0ABW6KFU3_9BACI</name>
<gene>
    <name evidence="9" type="ORF">ACFYKX_17655</name>
</gene>
<dbReference type="EMBL" id="JBIACK010000009">
    <property type="protein sequence ID" value="MFE8702427.1"/>
    <property type="molecule type" value="Genomic_DNA"/>
</dbReference>
<protein>
    <recommendedName>
        <fullName evidence="8">L-lactate permease</fullName>
    </recommendedName>
</protein>
<feature type="transmembrane region" description="Helical" evidence="8">
    <location>
        <begin position="363"/>
        <end position="382"/>
    </location>
</feature>
<dbReference type="RefSeq" id="WP_389362393.1">
    <property type="nucleotide sequence ID" value="NZ_JBIACK010000009.1"/>
</dbReference>
<evidence type="ECO:0000256" key="8">
    <source>
        <dbReference type="RuleBase" id="RU365092"/>
    </source>
</evidence>
<keyword evidence="10" id="KW-1185">Reference proteome</keyword>
<comment type="caution">
    <text evidence="8">Lacks conserved residue(s) required for the propagation of feature annotation.</text>
</comment>
<reference evidence="9 10" key="1">
    <citation type="submission" date="2024-08" db="EMBL/GenBank/DDBJ databases">
        <title>Two novel Cytobacillus novel species.</title>
        <authorList>
            <person name="Liu G."/>
        </authorList>
    </citation>
    <scope>NUCLEOTIDE SEQUENCE [LARGE SCALE GENOMIC DNA]</scope>
    <source>
        <strain evidence="9 10">FJAT-54145</strain>
    </source>
</reference>
<dbReference type="Pfam" id="PF02652">
    <property type="entry name" value="Lactate_perm"/>
    <property type="match status" value="1"/>
</dbReference>
<proteinExistence type="inferred from homology"/>
<organism evidence="9 10">
    <name type="scientific">Cytobacillus spartinae</name>
    <dbReference type="NCBI Taxonomy" id="3299023"/>
    <lineage>
        <taxon>Bacteria</taxon>
        <taxon>Bacillati</taxon>
        <taxon>Bacillota</taxon>
        <taxon>Bacilli</taxon>
        <taxon>Bacillales</taxon>
        <taxon>Bacillaceae</taxon>
        <taxon>Cytobacillus</taxon>
    </lineage>
</organism>
<keyword evidence="5 8" id="KW-0812">Transmembrane</keyword>
<feature type="transmembrane region" description="Helical" evidence="8">
    <location>
        <begin position="402"/>
        <end position="426"/>
    </location>
</feature>
<dbReference type="PANTHER" id="PTHR30003:SF0">
    <property type="entry name" value="GLYCOLATE PERMEASE GLCA-RELATED"/>
    <property type="match status" value="1"/>
</dbReference>
<feature type="transmembrane region" description="Helical" evidence="8">
    <location>
        <begin position="195"/>
        <end position="217"/>
    </location>
</feature>
<comment type="function">
    <text evidence="8">Uptake of L-lactate across the membrane. Can also transport D-lactate and glycolate.</text>
</comment>
<accession>A0ABW6KFU3</accession>
<comment type="caution">
    <text evidence="9">The sequence shown here is derived from an EMBL/GenBank/DDBJ whole genome shotgun (WGS) entry which is preliminary data.</text>
</comment>
<feature type="transmembrane region" description="Helical" evidence="8">
    <location>
        <begin position="229"/>
        <end position="249"/>
    </location>
</feature>
<dbReference type="Proteomes" id="UP001601059">
    <property type="component" value="Unassembled WGS sequence"/>
</dbReference>
<dbReference type="NCBIfam" id="TIGR00795">
    <property type="entry name" value="lctP"/>
    <property type="match status" value="1"/>
</dbReference>
<evidence type="ECO:0000256" key="3">
    <source>
        <dbReference type="ARBA" id="ARBA00022448"/>
    </source>
</evidence>
<feature type="transmembrane region" description="Helical" evidence="8">
    <location>
        <begin position="6"/>
        <end position="24"/>
    </location>
</feature>
<feature type="transmembrane region" description="Helical" evidence="8">
    <location>
        <begin position="103"/>
        <end position="123"/>
    </location>
</feature>
<evidence type="ECO:0000256" key="4">
    <source>
        <dbReference type="ARBA" id="ARBA00022475"/>
    </source>
</evidence>
<keyword evidence="3 8" id="KW-0813">Transport</keyword>
<evidence type="ECO:0000256" key="1">
    <source>
        <dbReference type="ARBA" id="ARBA00004651"/>
    </source>
</evidence>
<feature type="transmembrane region" description="Helical" evidence="8">
    <location>
        <begin position="158"/>
        <end position="175"/>
    </location>
</feature>
<feature type="transmembrane region" description="Helical" evidence="8">
    <location>
        <begin position="129"/>
        <end position="151"/>
    </location>
</feature>
<comment type="similarity">
    <text evidence="2 8">Belongs to the lactate permease family.</text>
</comment>
<feature type="transmembrane region" description="Helical" evidence="8">
    <location>
        <begin position="319"/>
        <end position="343"/>
    </location>
</feature>
<keyword evidence="6 8" id="KW-1133">Transmembrane helix</keyword>
<evidence type="ECO:0000313" key="9">
    <source>
        <dbReference type="EMBL" id="MFE8702427.1"/>
    </source>
</evidence>